<dbReference type="InterPro" id="IPR050807">
    <property type="entry name" value="TransReg_Diox_bact_type"/>
</dbReference>
<protein>
    <submittedName>
        <fullName evidence="3">Helix-turn-helix domain-containing protein</fullName>
    </submittedName>
</protein>
<dbReference type="Gene3D" id="1.10.260.40">
    <property type="entry name" value="lambda repressor-like DNA-binding domains"/>
    <property type="match status" value="1"/>
</dbReference>
<dbReference type="SUPFAM" id="SSF47413">
    <property type="entry name" value="lambda repressor-like DNA-binding domains"/>
    <property type="match status" value="1"/>
</dbReference>
<accession>A0ABW4BEY9</accession>
<keyword evidence="4" id="KW-1185">Reference proteome</keyword>
<evidence type="ECO:0000256" key="1">
    <source>
        <dbReference type="ARBA" id="ARBA00023125"/>
    </source>
</evidence>
<dbReference type="PROSITE" id="PS50943">
    <property type="entry name" value="HTH_CROC1"/>
    <property type="match status" value="1"/>
</dbReference>
<dbReference type="EMBL" id="JBHTOA010000030">
    <property type="protein sequence ID" value="MFD1399065.1"/>
    <property type="molecule type" value="Genomic_DNA"/>
</dbReference>
<dbReference type="Proteomes" id="UP001597199">
    <property type="component" value="Unassembled WGS sequence"/>
</dbReference>
<dbReference type="PANTHER" id="PTHR46797">
    <property type="entry name" value="HTH-TYPE TRANSCRIPTIONAL REGULATOR"/>
    <property type="match status" value="1"/>
</dbReference>
<name>A0ABW4BEY9_9LACO</name>
<organism evidence="3 4">
    <name type="scientific">Lacticaseibacillus suilingensis</name>
    <dbReference type="NCBI Taxonomy" id="2799577"/>
    <lineage>
        <taxon>Bacteria</taxon>
        <taxon>Bacillati</taxon>
        <taxon>Bacillota</taxon>
        <taxon>Bacilli</taxon>
        <taxon>Lactobacillales</taxon>
        <taxon>Lactobacillaceae</taxon>
        <taxon>Lacticaseibacillus</taxon>
    </lineage>
</organism>
<feature type="domain" description="HTH cro/C1-type" evidence="2">
    <location>
        <begin position="9"/>
        <end position="64"/>
    </location>
</feature>
<evidence type="ECO:0000313" key="3">
    <source>
        <dbReference type="EMBL" id="MFD1399065.1"/>
    </source>
</evidence>
<dbReference type="InterPro" id="IPR001387">
    <property type="entry name" value="Cro/C1-type_HTH"/>
</dbReference>
<dbReference type="CDD" id="cd00093">
    <property type="entry name" value="HTH_XRE"/>
    <property type="match status" value="1"/>
</dbReference>
<keyword evidence="1" id="KW-0238">DNA-binding</keyword>
<gene>
    <name evidence="3" type="ORF">ACFQ41_07060</name>
</gene>
<proteinExistence type="predicted"/>
<reference evidence="4" key="1">
    <citation type="journal article" date="2019" name="Int. J. Syst. Evol. Microbiol.">
        <title>The Global Catalogue of Microorganisms (GCM) 10K type strain sequencing project: providing services to taxonomists for standard genome sequencing and annotation.</title>
        <authorList>
            <consortium name="The Broad Institute Genomics Platform"/>
            <consortium name="The Broad Institute Genome Sequencing Center for Infectious Disease"/>
            <person name="Wu L."/>
            <person name="Ma J."/>
        </authorList>
    </citation>
    <scope>NUCLEOTIDE SEQUENCE [LARGE SCALE GENOMIC DNA]</scope>
    <source>
        <strain evidence="4">CCM 9110</strain>
    </source>
</reference>
<dbReference type="RefSeq" id="WP_204118248.1">
    <property type="nucleotide sequence ID" value="NZ_BOLV01000003.1"/>
</dbReference>
<dbReference type="Pfam" id="PF01381">
    <property type="entry name" value="HTH_3"/>
    <property type="match status" value="1"/>
</dbReference>
<evidence type="ECO:0000313" key="4">
    <source>
        <dbReference type="Proteomes" id="UP001597199"/>
    </source>
</evidence>
<dbReference type="SMART" id="SM00530">
    <property type="entry name" value="HTH_XRE"/>
    <property type="match status" value="1"/>
</dbReference>
<evidence type="ECO:0000259" key="2">
    <source>
        <dbReference type="PROSITE" id="PS50943"/>
    </source>
</evidence>
<dbReference type="InterPro" id="IPR010982">
    <property type="entry name" value="Lambda_DNA-bd_dom_sf"/>
</dbReference>
<dbReference type="PANTHER" id="PTHR46797:SF1">
    <property type="entry name" value="METHYLPHOSPHONATE SYNTHASE"/>
    <property type="match status" value="1"/>
</dbReference>
<comment type="caution">
    <text evidence="3">The sequence shown here is derived from an EMBL/GenBank/DDBJ whole genome shotgun (WGS) entry which is preliminary data.</text>
</comment>
<sequence>MIENISKLIRSRRKRLGLTIEQLSEEAGVSVSLLSRVERGDVTNISIKKLAAIGEALGLKVSDFFVAEDFADIDTLALINLLKAMPAEQRQAVSAGLVKTVRALS</sequence>